<feature type="transmembrane region" description="Helical" evidence="1">
    <location>
        <begin position="82"/>
        <end position="101"/>
    </location>
</feature>
<gene>
    <name evidence="2" type="ORF">FIBSPDRAFT_901729</name>
</gene>
<dbReference type="OrthoDB" id="3038990at2759"/>
<feature type="transmembrane region" description="Helical" evidence="1">
    <location>
        <begin position="239"/>
        <end position="260"/>
    </location>
</feature>
<evidence type="ECO:0000256" key="1">
    <source>
        <dbReference type="SAM" id="Phobius"/>
    </source>
</evidence>
<keyword evidence="3" id="KW-1185">Reference proteome</keyword>
<proteinExistence type="predicted"/>
<evidence type="ECO:0000313" key="2">
    <source>
        <dbReference type="EMBL" id="KZP07856.1"/>
    </source>
</evidence>
<sequence>MASSPLPVYLPEIDQLAFKAATYVSVAQLTAYLYEWLLSISEEHSVVSIAGFTWSIAIYLLSRAPQHHHCGSTAADHNRLKYTFPLSMYGFHLTYPAVAPVGHCMPLASLLDACAIMRATSTSFLFVLRVRAVYLRSTYITTLFIVLWLIAGILNTLNDASIRVGPPSANGYCISYKMYYPTYPTISSFVFDTLVFIAVSYRLAADAATEQSWRARLQSVTTGKGLFRISRALMISGQLYYLAIILFFWVHFAVMVSPLVPVNFHYLLNTTYMAFTNLMACRVFRGVALGMLETSSGTVTDLSSTRIAAAFNAVPSSRGDPSKALYLRDFNNQYPPSSASQH</sequence>
<keyword evidence="1" id="KW-0812">Transmembrane</keyword>
<keyword evidence="1" id="KW-0472">Membrane</keyword>
<dbReference type="EMBL" id="KV417738">
    <property type="protein sequence ID" value="KZP07856.1"/>
    <property type="molecule type" value="Genomic_DNA"/>
</dbReference>
<feature type="transmembrane region" description="Helical" evidence="1">
    <location>
        <begin position="139"/>
        <end position="157"/>
    </location>
</feature>
<feature type="transmembrane region" description="Helical" evidence="1">
    <location>
        <begin position="186"/>
        <end position="204"/>
    </location>
</feature>
<evidence type="ECO:0000313" key="3">
    <source>
        <dbReference type="Proteomes" id="UP000076532"/>
    </source>
</evidence>
<organism evidence="2 3">
    <name type="scientific">Athelia psychrophila</name>
    <dbReference type="NCBI Taxonomy" id="1759441"/>
    <lineage>
        <taxon>Eukaryota</taxon>
        <taxon>Fungi</taxon>
        <taxon>Dikarya</taxon>
        <taxon>Basidiomycota</taxon>
        <taxon>Agaricomycotina</taxon>
        <taxon>Agaricomycetes</taxon>
        <taxon>Agaricomycetidae</taxon>
        <taxon>Atheliales</taxon>
        <taxon>Atheliaceae</taxon>
        <taxon>Athelia</taxon>
    </lineage>
</organism>
<protein>
    <recommendedName>
        <fullName evidence="4">G-protein coupled receptors family 1 profile domain-containing protein</fullName>
    </recommendedName>
</protein>
<evidence type="ECO:0008006" key="4">
    <source>
        <dbReference type="Google" id="ProtNLM"/>
    </source>
</evidence>
<reference evidence="2 3" key="1">
    <citation type="journal article" date="2016" name="Mol. Biol. Evol.">
        <title>Comparative Genomics of Early-Diverging Mushroom-Forming Fungi Provides Insights into the Origins of Lignocellulose Decay Capabilities.</title>
        <authorList>
            <person name="Nagy L.G."/>
            <person name="Riley R."/>
            <person name="Tritt A."/>
            <person name="Adam C."/>
            <person name="Daum C."/>
            <person name="Floudas D."/>
            <person name="Sun H."/>
            <person name="Yadav J.S."/>
            <person name="Pangilinan J."/>
            <person name="Larsson K.H."/>
            <person name="Matsuura K."/>
            <person name="Barry K."/>
            <person name="Labutti K."/>
            <person name="Kuo R."/>
            <person name="Ohm R.A."/>
            <person name="Bhattacharya S.S."/>
            <person name="Shirouzu T."/>
            <person name="Yoshinaga Y."/>
            <person name="Martin F.M."/>
            <person name="Grigoriev I.V."/>
            <person name="Hibbett D.S."/>
        </authorList>
    </citation>
    <scope>NUCLEOTIDE SEQUENCE [LARGE SCALE GENOMIC DNA]</scope>
    <source>
        <strain evidence="2 3">CBS 109695</strain>
    </source>
</reference>
<accession>A0A165WRZ2</accession>
<dbReference type="AlphaFoldDB" id="A0A165WRZ2"/>
<name>A0A165WRZ2_9AGAM</name>
<keyword evidence="1" id="KW-1133">Transmembrane helix</keyword>
<dbReference type="Proteomes" id="UP000076532">
    <property type="component" value="Unassembled WGS sequence"/>
</dbReference>